<sequence length="791" mass="91006">MKEKDFSIRNNHLKVQMDGGRLWQVPVRQQTEMGVDLAVKSKKLSVYLCPDDMASMVQDALLDLIRERSWFYYITLQLKKRIPSLLLLIPIALTVVFIGFITVWGDLVINWVFLGENAPTVFGLNMNQSAIIYAIVAILVIYFFPVLFTGEQEGFIEALNERFSNREELRKRLTLLLTFLKEQDYVHTLEIWNPDLSNEQHDWVGKSLIPALLDVQMEIVLHIRIDERKLVENYFQQRVEQDLIWDEIAMEKQDPLTIKPIAYEYLETWEKSLLAVYVFASTASLPQHWRILEGGINDGVLHNVVSLRLVKVLVERFKERLFPEEDLAKLISLDLFASRCLNDYGILSPSLRYTSDIWQIAEQVVGLERQAVEEEMKFMTSFLKTEIAALITVLDDPIAALKLNSIQEKESIYNEHRLIAIRFFVTVIHESEQYKVLKKYWNLAIGNPNASKDMNEDVYRIIGVDLLLQLTTIFERAAMYDNARIALDYIERIFPFRGIVGKARIKERQGNFETSVVDMLAVLEDWKTGKINLKDSSIIDLNLNISWAIVSGRLESRRNIGRLAIGEAKELLYRKFDAIRNNDQTIRLYNILANYEEWEGHPEGAILNYDKALQIPGVSQSGLSNLLVNKGIALRQIKCLKEGAFYGEQGVEIKTAIGDADQLPIAQHNLAQTYIELAFSIQEPEKRRTYFEAALKHTKDGLEIQEQTGSVKKQGQLLAEYFVSEFELIKLDQGNIADTIPSLERVQQWLLTEKEAGRAARYDCRVVVSELLGALDEFGEKTLEEAILWKM</sequence>
<feature type="transmembrane region" description="Helical" evidence="1">
    <location>
        <begin position="130"/>
        <end position="148"/>
    </location>
</feature>
<dbReference type="EMBL" id="AP026867">
    <property type="protein sequence ID" value="BDS12205.1"/>
    <property type="molecule type" value="Genomic_DNA"/>
</dbReference>
<dbReference type="AlphaFoldDB" id="A0A916DU20"/>
<dbReference type="KEGG" id="aup:AsAng_0029200"/>
<feature type="transmembrane region" description="Helical" evidence="1">
    <location>
        <begin position="85"/>
        <end position="105"/>
    </location>
</feature>
<keyword evidence="1" id="KW-0472">Membrane</keyword>
<reference evidence="2" key="1">
    <citation type="submission" date="2022-09" db="EMBL/GenBank/DDBJ databases">
        <title>Aureispira anguillicida sp. nov., isolated from Leptocephalus of Japanese eel Anguilla japonica.</title>
        <authorList>
            <person name="Yuasa K."/>
            <person name="Mekata T."/>
            <person name="Ikunari K."/>
        </authorList>
    </citation>
    <scope>NUCLEOTIDE SEQUENCE</scope>
    <source>
        <strain evidence="2">EL160426</strain>
    </source>
</reference>
<dbReference type="Proteomes" id="UP001060919">
    <property type="component" value="Chromosome"/>
</dbReference>
<organism evidence="2 3">
    <name type="scientific">Aureispira anguillae</name>
    <dbReference type="NCBI Taxonomy" id="2864201"/>
    <lineage>
        <taxon>Bacteria</taxon>
        <taxon>Pseudomonadati</taxon>
        <taxon>Bacteroidota</taxon>
        <taxon>Saprospiria</taxon>
        <taxon>Saprospirales</taxon>
        <taxon>Saprospiraceae</taxon>
        <taxon>Aureispira</taxon>
    </lineage>
</organism>
<accession>A0A916DU20</accession>
<protein>
    <submittedName>
        <fullName evidence="2">Uncharacterized protein</fullName>
    </submittedName>
</protein>
<dbReference type="SUPFAM" id="SSF48452">
    <property type="entry name" value="TPR-like"/>
    <property type="match status" value="1"/>
</dbReference>
<proteinExistence type="predicted"/>
<dbReference type="RefSeq" id="WP_264793307.1">
    <property type="nucleotide sequence ID" value="NZ_AP026867.1"/>
</dbReference>
<keyword evidence="3" id="KW-1185">Reference proteome</keyword>
<dbReference type="InterPro" id="IPR011990">
    <property type="entry name" value="TPR-like_helical_dom_sf"/>
</dbReference>
<keyword evidence="1" id="KW-1133">Transmembrane helix</keyword>
<evidence type="ECO:0000313" key="2">
    <source>
        <dbReference type="EMBL" id="BDS12205.1"/>
    </source>
</evidence>
<evidence type="ECO:0000313" key="3">
    <source>
        <dbReference type="Proteomes" id="UP001060919"/>
    </source>
</evidence>
<dbReference type="Gene3D" id="1.25.40.10">
    <property type="entry name" value="Tetratricopeptide repeat domain"/>
    <property type="match status" value="1"/>
</dbReference>
<gene>
    <name evidence="2" type="ORF">AsAng_0029200</name>
</gene>
<name>A0A916DU20_9BACT</name>
<keyword evidence="1" id="KW-0812">Transmembrane</keyword>
<evidence type="ECO:0000256" key="1">
    <source>
        <dbReference type="SAM" id="Phobius"/>
    </source>
</evidence>